<dbReference type="SUPFAM" id="SSF63411">
    <property type="entry name" value="LuxS/MPP-like metallohydrolase"/>
    <property type="match status" value="1"/>
</dbReference>
<dbReference type="GO" id="GO:0005739">
    <property type="term" value="C:mitochondrion"/>
    <property type="evidence" value="ECO:0007669"/>
    <property type="project" value="TreeGrafter"/>
</dbReference>
<dbReference type="GO" id="GO:0051603">
    <property type="term" value="P:proteolysis involved in protein catabolic process"/>
    <property type="evidence" value="ECO:0007669"/>
    <property type="project" value="TreeGrafter"/>
</dbReference>
<proteinExistence type="predicted"/>
<gene>
    <name evidence="2" type="ORF">F3Y22_tig00001802pilonHSYRG00044</name>
</gene>
<evidence type="ECO:0000256" key="1">
    <source>
        <dbReference type="ARBA" id="ARBA00022723"/>
    </source>
</evidence>
<dbReference type="InterPro" id="IPR050626">
    <property type="entry name" value="Peptidase_M16"/>
</dbReference>
<accession>A0A6A3CZ46</accession>
<dbReference type="GO" id="GO:0043171">
    <property type="term" value="P:peptide catabolic process"/>
    <property type="evidence" value="ECO:0007669"/>
    <property type="project" value="TreeGrafter"/>
</dbReference>
<dbReference type="GO" id="GO:0004222">
    <property type="term" value="F:metalloendopeptidase activity"/>
    <property type="evidence" value="ECO:0007669"/>
    <property type="project" value="TreeGrafter"/>
</dbReference>
<evidence type="ECO:0000313" key="3">
    <source>
        <dbReference type="Proteomes" id="UP000436088"/>
    </source>
</evidence>
<dbReference type="EMBL" id="VEPZ02000140">
    <property type="protein sequence ID" value="KAE8732688.1"/>
    <property type="molecule type" value="Genomic_DNA"/>
</dbReference>
<keyword evidence="1" id="KW-0479">Metal-binding</keyword>
<dbReference type="GO" id="GO:0005829">
    <property type="term" value="C:cytosol"/>
    <property type="evidence" value="ECO:0007669"/>
    <property type="project" value="TreeGrafter"/>
</dbReference>
<comment type="caution">
    <text evidence="2">The sequence shown here is derived from an EMBL/GenBank/DDBJ whole genome shotgun (WGS) entry which is preliminary data.</text>
</comment>
<sequence length="124" mass="14646">MKLEKFKNLMEESRFNWREILDGTLKFDRREAEVAALKKLTQQELIDFFNENIKVGLKRKKTLSVRVFGNLHLADFNSQKREADEPNTIQIDDIFSFRRSQPLYGSFEGNCSIKGRPLLNEYKN</sequence>
<name>A0A6A3CZ46_HIBSY</name>
<dbReference type="PANTHER" id="PTHR43690">
    <property type="entry name" value="NARDILYSIN"/>
    <property type="match status" value="1"/>
</dbReference>
<organism evidence="2 3">
    <name type="scientific">Hibiscus syriacus</name>
    <name type="common">Rose of Sharon</name>
    <dbReference type="NCBI Taxonomy" id="106335"/>
    <lineage>
        <taxon>Eukaryota</taxon>
        <taxon>Viridiplantae</taxon>
        <taxon>Streptophyta</taxon>
        <taxon>Embryophyta</taxon>
        <taxon>Tracheophyta</taxon>
        <taxon>Spermatophyta</taxon>
        <taxon>Magnoliopsida</taxon>
        <taxon>eudicotyledons</taxon>
        <taxon>Gunneridae</taxon>
        <taxon>Pentapetalae</taxon>
        <taxon>rosids</taxon>
        <taxon>malvids</taxon>
        <taxon>Malvales</taxon>
        <taxon>Malvaceae</taxon>
        <taxon>Malvoideae</taxon>
        <taxon>Hibiscus</taxon>
    </lineage>
</organism>
<protein>
    <submittedName>
        <fullName evidence="2">Uncharacterized protein</fullName>
    </submittedName>
</protein>
<dbReference type="AlphaFoldDB" id="A0A6A3CZ46"/>
<dbReference type="PANTHER" id="PTHR43690:SF18">
    <property type="entry name" value="INSULIN-DEGRADING ENZYME-RELATED"/>
    <property type="match status" value="1"/>
</dbReference>
<dbReference type="GO" id="GO:0046872">
    <property type="term" value="F:metal ion binding"/>
    <property type="evidence" value="ECO:0007669"/>
    <property type="project" value="UniProtKB-KW"/>
</dbReference>
<dbReference type="InterPro" id="IPR011249">
    <property type="entry name" value="Metalloenz_LuxS/M16"/>
</dbReference>
<dbReference type="Gene3D" id="3.30.830.10">
    <property type="entry name" value="Metalloenzyme, LuxS/M16 peptidase-like"/>
    <property type="match status" value="1"/>
</dbReference>
<reference evidence="2" key="1">
    <citation type="submission" date="2019-09" db="EMBL/GenBank/DDBJ databases">
        <title>Draft genome information of white flower Hibiscus syriacus.</title>
        <authorList>
            <person name="Kim Y.-M."/>
        </authorList>
    </citation>
    <scope>NUCLEOTIDE SEQUENCE [LARGE SCALE GENOMIC DNA]</scope>
    <source>
        <strain evidence="2">YM2019G1</strain>
    </source>
</reference>
<dbReference type="Proteomes" id="UP000436088">
    <property type="component" value="Unassembled WGS sequence"/>
</dbReference>
<evidence type="ECO:0000313" key="2">
    <source>
        <dbReference type="EMBL" id="KAE8732688.1"/>
    </source>
</evidence>
<keyword evidence="3" id="KW-1185">Reference proteome</keyword>